<accession>X0ZHQ3</accession>
<proteinExistence type="predicted"/>
<evidence type="ECO:0000313" key="1">
    <source>
        <dbReference type="EMBL" id="GAG59883.1"/>
    </source>
</evidence>
<dbReference type="AlphaFoldDB" id="X0ZHQ3"/>
<dbReference type="EMBL" id="BART01007574">
    <property type="protein sequence ID" value="GAG59883.1"/>
    <property type="molecule type" value="Genomic_DNA"/>
</dbReference>
<comment type="caution">
    <text evidence="1">The sequence shown here is derived from an EMBL/GenBank/DDBJ whole genome shotgun (WGS) entry which is preliminary data.</text>
</comment>
<protein>
    <submittedName>
        <fullName evidence="1">Uncharacterized protein</fullName>
    </submittedName>
</protein>
<gene>
    <name evidence="1" type="ORF">S01H4_17210</name>
</gene>
<name>X0ZHQ3_9ZZZZ</name>
<sequence>MIEAAAEELESLFDSSSTYANREVYFHELYENDTVASSPADNHYDADYGLNVSWTYSSWFHRSYDSTNYTDYETAESDKLGRVSNMDYIFKSIHDQVDFRWLYIAFVDDGLFINYPGSLLDFPGYDPRAEETYWYP</sequence>
<organism evidence="1">
    <name type="scientific">marine sediment metagenome</name>
    <dbReference type="NCBI Taxonomy" id="412755"/>
    <lineage>
        <taxon>unclassified sequences</taxon>
        <taxon>metagenomes</taxon>
        <taxon>ecological metagenomes</taxon>
    </lineage>
</organism>
<reference evidence="1" key="1">
    <citation type="journal article" date="2014" name="Front. Microbiol.">
        <title>High frequency of phylogenetically diverse reductive dehalogenase-homologous genes in deep subseafloor sedimentary metagenomes.</title>
        <authorList>
            <person name="Kawai M."/>
            <person name="Futagami T."/>
            <person name="Toyoda A."/>
            <person name="Takaki Y."/>
            <person name="Nishi S."/>
            <person name="Hori S."/>
            <person name="Arai W."/>
            <person name="Tsubouchi T."/>
            <person name="Morono Y."/>
            <person name="Uchiyama I."/>
            <person name="Ito T."/>
            <person name="Fujiyama A."/>
            <person name="Inagaki F."/>
            <person name="Takami H."/>
        </authorList>
    </citation>
    <scope>NUCLEOTIDE SEQUENCE</scope>
    <source>
        <strain evidence="1">Expedition CK06-06</strain>
    </source>
</reference>
<feature type="non-terminal residue" evidence="1">
    <location>
        <position position="136"/>
    </location>
</feature>